<dbReference type="EMBL" id="JBHXCV010000033">
    <property type="protein sequence ID" value="MFD6796790.1"/>
    <property type="molecule type" value="Genomic_DNA"/>
</dbReference>
<gene>
    <name evidence="6" type="ORF">ACFWGY_25965</name>
</gene>
<name>A0ABW6GC75_9PSEU</name>
<evidence type="ECO:0000256" key="3">
    <source>
        <dbReference type="ARBA" id="ARBA00022840"/>
    </source>
</evidence>
<feature type="compositionally biased region" description="Basic residues" evidence="4">
    <location>
        <begin position="25"/>
        <end position="35"/>
    </location>
</feature>
<organism evidence="6 7">
    <name type="scientific">Prauserella salsuginis</name>
    <dbReference type="NCBI Taxonomy" id="387889"/>
    <lineage>
        <taxon>Bacteria</taxon>
        <taxon>Bacillati</taxon>
        <taxon>Actinomycetota</taxon>
        <taxon>Actinomycetes</taxon>
        <taxon>Pseudonocardiales</taxon>
        <taxon>Pseudonocardiaceae</taxon>
        <taxon>Prauserella</taxon>
        <taxon>Prauserella salsuginis group</taxon>
    </lineage>
</organism>
<feature type="region of interest" description="Disordered" evidence="4">
    <location>
        <begin position="1"/>
        <end position="35"/>
    </location>
</feature>
<dbReference type="Pfam" id="PF08706">
    <property type="entry name" value="D5_N"/>
    <property type="match status" value="1"/>
</dbReference>
<dbReference type="PANTHER" id="PTHR35372:SF2">
    <property type="entry name" value="SF3 HELICASE DOMAIN-CONTAINING PROTEIN"/>
    <property type="match status" value="1"/>
</dbReference>
<dbReference type="PROSITE" id="PS51206">
    <property type="entry name" value="SF3_HELICASE_1"/>
    <property type="match status" value="1"/>
</dbReference>
<keyword evidence="3" id="KW-0067">ATP-binding</keyword>
<comment type="caution">
    <text evidence="6">The sequence shown here is derived from an EMBL/GenBank/DDBJ whole genome shotgun (WGS) entry which is preliminary data.</text>
</comment>
<feature type="domain" description="SF3 helicase" evidence="5">
    <location>
        <begin position="202"/>
        <end position="361"/>
    </location>
</feature>
<keyword evidence="7" id="KW-1185">Reference proteome</keyword>
<keyword evidence="1" id="KW-0547">Nucleotide-binding</keyword>
<sequence>MTTTGDMWAGEEAQEERPRPPAQRRVVRRPSRPVQHRGQLRMAERFLAEHGDALRHVHGIGWHVWDATRWLADEKRIDISYAVDTVKNALRELEELTGDERDDLYKDVRKSESASGLEGMVKIASARAPMSVASKELDTDAYLFNTPTGTVHLLTGDVTECSRDDLITKVAGAGLDGADDQDHDGGAAEFESFLARILPDEEVRAFVQRFFGYAMLGKVTEHVMPIFTGTGANGKGTLRDAVMEAFGDYAIEVDPAILMESKHERHGAFKMRLRGARLVFCSETEKGKRFAESTMKRLTGGDPIEANLMHKNPITFDPSHALVMLTNHLPAVSGDDPAVWRRILVVPFDVVIPEEERDGGLPDRLKKASAAVLGWVYDGWLDYQEQGLNPPEVVRIKTQEYQARSDVLARFLEERTIANPHTTIKARDLFTAWASWCHASGEQASSEVAFAESMAHRGYTKKRGSAGQVYSGLMLAGADDDE</sequence>
<dbReference type="Proteomes" id="UP001598673">
    <property type="component" value="Unassembled WGS sequence"/>
</dbReference>
<evidence type="ECO:0000256" key="2">
    <source>
        <dbReference type="ARBA" id="ARBA00022801"/>
    </source>
</evidence>
<evidence type="ECO:0000313" key="6">
    <source>
        <dbReference type="EMBL" id="MFD6796790.1"/>
    </source>
</evidence>
<dbReference type="InterPro" id="IPR045455">
    <property type="entry name" value="NrS-1_pol-like_helicase"/>
</dbReference>
<dbReference type="SMART" id="SM00885">
    <property type="entry name" value="D5_N"/>
    <property type="match status" value="1"/>
</dbReference>
<dbReference type="Gene3D" id="3.40.50.300">
    <property type="entry name" value="P-loop containing nucleotide triphosphate hydrolases"/>
    <property type="match status" value="1"/>
</dbReference>
<dbReference type="InterPro" id="IPR006500">
    <property type="entry name" value="Helicase_put_C_phage/plasmid"/>
</dbReference>
<dbReference type="Pfam" id="PF19263">
    <property type="entry name" value="DUF5906"/>
    <property type="match status" value="1"/>
</dbReference>
<evidence type="ECO:0000313" key="7">
    <source>
        <dbReference type="Proteomes" id="UP001598673"/>
    </source>
</evidence>
<protein>
    <submittedName>
        <fullName evidence="6">Phage/plasmid primase, P4 family</fullName>
    </submittedName>
</protein>
<dbReference type="InterPro" id="IPR027417">
    <property type="entry name" value="P-loop_NTPase"/>
</dbReference>
<evidence type="ECO:0000259" key="5">
    <source>
        <dbReference type="PROSITE" id="PS51206"/>
    </source>
</evidence>
<evidence type="ECO:0000256" key="4">
    <source>
        <dbReference type="SAM" id="MobiDB-lite"/>
    </source>
</evidence>
<evidence type="ECO:0000256" key="1">
    <source>
        <dbReference type="ARBA" id="ARBA00022741"/>
    </source>
</evidence>
<proteinExistence type="predicted"/>
<dbReference type="InterPro" id="IPR014015">
    <property type="entry name" value="Helicase_SF3_DNA-vir"/>
</dbReference>
<dbReference type="SUPFAM" id="SSF52540">
    <property type="entry name" value="P-loop containing nucleoside triphosphate hydrolases"/>
    <property type="match status" value="1"/>
</dbReference>
<dbReference type="InterPro" id="IPR051620">
    <property type="entry name" value="ORF904-like_C"/>
</dbReference>
<keyword evidence="2" id="KW-0378">Hydrolase</keyword>
<accession>A0ABW6GC75</accession>
<dbReference type="NCBIfam" id="TIGR01613">
    <property type="entry name" value="primase_Cterm"/>
    <property type="match status" value="1"/>
</dbReference>
<dbReference type="RefSeq" id="WP_377541223.1">
    <property type="nucleotide sequence ID" value="NZ_JBHXCV010000033.1"/>
</dbReference>
<dbReference type="InterPro" id="IPR014818">
    <property type="entry name" value="Phage/plasmid_primase_P4_C"/>
</dbReference>
<dbReference type="PANTHER" id="PTHR35372">
    <property type="entry name" value="ATP BINDING PROTEIN-RELATED"/>
    <property type="match status" value="1"/>
</dbReference>
<reference evidence="6 7" key="1">
    <citation type="submission" date="2024-09" db="EMBL/GenBank/DDBJ databases">
        <title>The Natural Products Discovery Center: Release of the First 8490 Sequenced Strains for Exploring Actinobacteria Biosynthetic Diversity.</title>
        <authorList>
            <person name="Kalkreuter E."/>
            <person name="Kautsar S.A."/>
            <person name="Yang D."/>
            <person name="Bader C.D."/>
            <person name="Teijaro C.N."/>
            <person name="Fluegel L."/>
            <person name="Davis C.M."/>
            <person name="Simpson J.R."/>
            <person name="Lauterbach L."/>
            <person name="Steele A.D."/>
            <person name="Gui C."/>
            <person name="Meng S."/>
            <person name="Li G."/>
            <person name="Viehrig K."/>
            <person name="Ye F."/>
            <person name="Su P."/>
            <person name="Kiefer A.F."/>
            <person name="Nichols A."/>
            <person name="Cepeda A.J."/>
            <person name="Yan W."/>
            <person name="Fan B."/>
            <person name="Jiang Y."/>
            <person name="Adhikari A."/>
            <person name="Zheng C.-J."/>
            <person name="Schuster L."/>
            <person name="Cowan T.M."/>
            <person name="Smanski M.J."/>
            <person name="Chevrette M.G."/>
            <person name="De Carvalho L.P.S."/>
            <person name="Shen B."/>
        </authorList>
    </citation>
    <scope>NUCLEOTIDE SEQUENCE [LARGE SCALE GENOMIC DNA]</scope>
    <source>
        <strain evidence="6 7">NPDC060353</strain>
    </source>
</reference>